<dbReference type="Gene3D" id="1.10.10.10">
    <property type="entry name" value="Winged helix-like DNA-binding domain superfamily/Winged helix DNA-binding domain"/>
    <property type="match status" value="1"/>
</dbReference>
<evidence type="ECO:0000259" key="8">
    <source>
        <dbReference type="Pfam" id="PF07106"/>
    </source>
</evidence>
<keyword evidence="6" id="KW-0539">Nucleus</keyword>
<dbReference type="GO" id="GO:0120231">
    <property type="term" value="C:DNA recombinase auxiliary factor complex"/>
    <property type="evidence" value="ECO:0007669"/>
    <property type="project" value="TreeGrafter"/>
</dbReference>
<keyword evidence="4" id="KW-0175">Coiled coil</keyword>
<gene>
    <name evidence="10" type="ORF">HK099_005952</name>
</gene>
<keyword evidence="11" id="KW-1185">Reference proteome</keyword>
<evidence type="ECO:0000256" key="3">
    <source>
        <dbReference type="ARBA" id="ARBA00016093"/>
    </source>
</evidence>
<dbReference type="Pfam" id="PF18517">
    <property type="entry name" value="LZ3wCH"/>
    <property type="match status" value="1"/>
</dbReference>
<dbReference type="Pfam" id="PF07106">
    <property type="entry name" value="WHD_TBPIP"/>
    <property type="match status" value="1"/>
</dbReference>
<dbReference type="EMBL" id="JADGJW010000049">
    <property type="protein sequence ID" value="KAJ3225896.1"/>
    <property type="molecule type" value="Genomic_DNA"/>
</dbReference>
<feature type="domain" description="Leucine zipper with capping helix" evidence="9">
    <location>
        <begin position="159"/>
        <end position="215"/>
    </location>
</feature>
<accession>A0AAD5U972</accession>
<reference evidence="10" key="1">
    <citation type="submission" date="2020-05" db="EMBL/GenBank/DDBJ databases">
        <title>Phylogenomic resolution of chytrid fungi.</title>
        <authorList>
            <person name="Stajich J.E."/>
            <person name="Amses K."/>
            <person name="Simmons R."/>
            <person name="Seto K."/>
            <person name="Myers J."/>
            <person name="Bonds A."/>
            <person name="Quandt C.A."/>
            <person name="Barry K."/>
            <person name="Liu P."/>
            <person name="Grigoriev I."/>
            <person name="Longcore J.E."/>
            <person name="James T.Y."/>
        </authorList>
    </citation>
    <scope>NUCLEOTIDE SEQUENCE</scope>
    <source>
        <strain evidence="10">JEL0476</strain>
    </source>
</reference>
<protein>
    <recommendedName>
        <fullName evidence="3">Homologous-pairing protein 2 homolog</fullName>
    </recommendedName>
</protein>
<dbReference type="GO" id="GO:0120230">
    <property type="term" value="F:recombinase activator activity"/>
    <property type="evidence" value="ECO:0007669"/>
    <property type="project" value="TreeGrafter"/>
</dbReference>
<keyword evidence="7" id="KW-0469">Meiosis</keyword>
<dbReference type="GO" id="GO:0010774">
    <property type="term" value="P:meiotic strand invasion involved in reciprocal meiotic recombination"/>
    <property type="evidence" value="ECO:0007669"/>
    <property type="project" value="TreeGrafter"/>
</dbReference>
<dbReference type="InterPro" id="IPR040661">
    <property type="entry name" value="LZ3wCH"/>
</dbReference>
<evidence type="ECO:0000256" key="1">
    <source>
        <dbReference type="ARBA" id="ARBA00004123"/>
    </source>
</evidence>
<dbReference type="PANTHER" id="PTHR15938">
    <property type="entry name" value="TBP-1 INTERACTING PROTEIN"/>
    <property type="match status" value="1"/>
</dbReference>
<organism evidence="10 11">
    <name type="scientific">Clydaea vesicula</name>
    <dbReference type="NCBI Taxonomy" id="447962"/>
    <lineage>
        <taxon>Eukaryota</taxon>
        <taxon>Fungi</taxon>
        <taxon>Fungi incertae sedis</taxon>
        <taxon>Chytridiomycota</taxon>
        <taxon>Chytridiomycota incertae sedis</taxon>
        <taxon>Chytridiomycetes</taxon>
        <taxon>Lobulomycetales</taxon>
        <taxon>Lobulomycetaceae</taxon>
        <taxon>Clydaea</taxon>
    </lineage>
</organism>
<dbReference type="GO" id="GO:0000709">
    <property type="term" value="P:meiotic joint molecule formation"/>
    <property type="evidence" value="ECO:0007669"/>
    <property type="project" value="TreeGrafter"/>
</dbReference>
<comment type="subcellular location">
    <subcellularLocation>
        <location evidence="1">Nucleus</location>
    </subcellularLocation>
</comment>
<keyword evidence="5" id="KW-0233">DNA recombination</keyword>
<dbReference type="PANTHER" id="PTHR15938:SF0">
    <property type="entry name" value="HOMOLOGOUS-PAIRING PROTEIN 2 HOMOLOG"/>
    <property type="match status" value="1"/>
</dbReference>
<name>A0AAD5U972_9FUNG</name>
<comment type="caution">
    <text evidence="10">The sequence shown here is derived from an EMBL/GenBank/DDBJ whole genome shotgun (WGS) entry which is preliminary data.</text>
</comment>
<dbReference type="InterPro" id="IPR036388">
    <property type="entry name" value="WH-like_DNA-bd_sf"/>
</dbReference>
<dbReference type="GO" id="GO:0007129">
    <property type="term" value="P:homologous chromosome pairing at meiosis"/>
    <property type="evidence" value="ECO:0007669"/>
    <property type="project" value="TreeGrafter"/>
</dbReference>
<dbReference type="GO" id="GO:0003690">
    <property type="term" value="F:double-stranded DNA binding"/>
    <property type="evidence" value="ECO:0007669"/>
    <property type="project" value="TreeGrafter"/>
</dbReference>
<evidence type="ECO:0000256" key="7">
    <source>
        <dbReference type="ARBA" id="ARBA00023254"/>
    </source>
</evidence>
<sequence length="224" mass="25788">MPKAPSAKKKSSLSDEDAKEMVLKYLIKTNRPYSSIDIINNLKGEISKTVMTKVLNKLTDSGDVHSKAYGKTLVYVAKQDNVPTPPLEELNQMDQDVITIKNEINELKEKHKCLDHSVKKLKCSMTDSEIDEKIISLEKENAKLEEHLMLLKSGTKKITTEDKKRIDDLYVKMYNFWKSRKKMYKNIWDQIIENIPMKPGELMEELGIETDEMVGQDINAEISH</sequence>
<dbReference type="AlphaFoldDB" id="A0AAD5U972"/>
<evidence type="ECO:0000259" key="9">
    <source>
        <dbReference type="Pfam" id="PF18517"/>
    </source>
</evidence>
<dbReference type="GO" id="GO:0000794">
    <property type="term" value="C:condensed nuclear chromosome"/>
    <property type="evidence" value="ECO:0007669"/>
    <property type="project" value="TreeGrafter"/>
</dbReference>
<dbReference type="InterPro" id="IPR010776">
    <property type="entry name" value="Hop2_WH_dom"/>
</dbReference>
<evidence type="ECO:0000256" key="2">
    <source>
        <dbReference type="ARBA" id="ARBA00007922"/>
    </source>
</evidence>
<feature type="domain" description="Homologous-pairing protein 2 winged helix" evidence="8">
    <location>
        <begin position="17"/>
        <end position="78"/>
    </location>
</feature>
<dbReference type="Proteomes" id="UP001211065">
    <property type="component" value="Unassembled WGS sequence"/>
</dbReference>
<evidence type="ECO:0000256" key="6">
    <source>
        <dbReference type="ARBA" id="ARBA00023242"/>
    </source>
</evidence>
<comment type="similarity">
    <text evidence="2">Belongs to the HOP2 family.</text>
</comment>
<evidence type="ECO:0000313" key="11">
    <source>
        <dbReference type="Proteomes" id="UP001211065"/>
    </source>
</evidence>
<evidence type="ECO:0000256" key="5">
    <source>
        <dbReference type="ARBA" id="ARBA00023172"/>
    </source>
</evidence>
<evidence type="ECO:0000313" key="10">
    <source>
        <dbReference type="EMBL" id="KAJ3225896.1"/>
    </source>
</evidence>
<proteinExistence type="inferred from homology"/>
<evidence type="ECO:0000256" key="4">
    <source>
        <dbReference type="ARBA" id="ARBA00023054"/>
    </source>
</evidence>